<dbReference type="PANTHER" id="PTHR33257:SF4">
    <property type="entry name" value="EXPRESSED PROTEIN"/>
    <property type="match status" value="1"/>
</dbReference>
<dbReference type="EMBL" id="BAABME010012629">
    <property type="protein sequence ID" value="GAA0185343.1"/>
    <property type="molecule type" value="Genomic_DNA"/>
</dbReference>
<protein>
    <submittedName>
        <fullName evidence="2">Uncharacterized protein</fullName>
    </submittedName>
</protein>
<keyword evidence="3" id="KW-1185">Reference proteome</keyword>
<dbReference type="Proteomes" id="UP001454036">
    <property type="component" value="Unassembled WGS sequence"/>
</dbReference>
<evidence type="ECO:0000256" key="1">
    <source>
        <dbReference type="SAM" id="MobiDB-lite"/>
    </source>
</evidence>
<dbReference type="PANTHER" id="PTHR33257">
    <property type="entry name" value="OS05G0165500 PROTEIN"/>
    <property type="match status" value="1"/>
</dbReference>
<evidence type="ECO:0000313" key="3">
    <source>
        <dbReference type="Proteomes" id="UP001454036"/>
    </source>
</evidence>
<evidence type="ECO:0000313" key="2">
    <source>
        <dbReference type="EMBL" id="GAA0185343.1"/>
    </source>
</evidence>
<dbReference type="AlphaFoldDB" id="A0AAV3RUE2"/>
<organism evidence="2 3">
    <name type="scientific">Lithospermum erythrorhizon</name>
    <name type="common">Purple gromwell</name>
    <name type="synonym">Lithospermum officinale var. erythrorhizon</name>
    <dbReference type="NCBI Taxonomy" id="34254"/>
    <lineage>
        <taxon>Eukaryota</taxon>
        <taxon>Viridiplantae</taxon>
        <taxon>Streptophyta</taxon>
        <taxon>Embryophyta</taxon>
        <taxon>Tracheophyta</taxon>
        <taxon>Spermatophyta</taxon>
        <taxon>Magnoliopsida</taxon>
        <taxon>eudicotyledons</taxon>
        <taxon>Gunneridae</taxon>
        <taxon>Pentapetalae</taxon>
        <taxon>asterids</taxon>
        <taxon>lamiids</taxon>
        <taxon>Boraginales</taxon>
        <taxon>Boraginaceae</taxon>
        <taxon>Boraginoideae</taxon>
        <taxon>Lithospermeae</taxon>
        <taxon>Lithospermum</taxon>
    </lineage>
</organism>
<feature type="compositionally biased region" description="Basic residues" evidence="1">
    <location>
        <begin position="248"/>
        <end position="260"/>
    </location>
</feature>
<gene>
    <name evidence="2" type="ORF">LIER_32631</name>
</gene>
<proteinExistence type="predicted"/>
<comment type="caution">
    <text evidence="2">The sequence shown here is derived from an EMBL/GenBank/DDBJ whole genome shotgun (WGS) entry which is preliminary data.</text>
</comment>
<feature type="region of interest" description="Disordered" evidence="1">
    <location>
        <begin position="244"/>
        <end position="263"/>
    </location>
</feature>
<reference evidence="2 3" key="1">
    <citation type="submission" date="2024-01" db="EMBL/GenBank/DDBJ databases">
        <title>The complete chloroplast genome sequence of Lithospermum erythrorhizon: insights into the phylogenetic relationship among Boraginaceae species and the maternal lineages of purple gromwells.</title>
        <authorList>
            <person name="Okada T."/>
            <person name="Watanabe K."/>
        </authorList>
    </citation>
    <scope>NUCLEOTIDE SEQUENCE [LARGE SCALE GENOMIC DNA]</scope>
</reference>
<accession>A0AAV3RUE2</accession>
<name>A0AAV3RUE2_LITER</name>
<sequence>MRGEDSLSSKANMLLNNEKTNLPPPKFLQIKQEDKTFASLLSKDQGSEIINHQRGESSFRVMYYGGATGSIPFLWESQPGTPKHALFCDTSYSLPPLTPPPSYQSCPKMNVTKSQQKGDINITTLTSSKSKLLNTIMSKFAMSSRKPKITPFASSKCELLNTIFSKLTISSRKSNITPISSSNYSLSSSCSNSSSSYSFTSNKNSLPRSKTPIYFGLENDDNNDNDHEYQQELTRSSSRTLLCFGSRNKNRGGSRRSRGRHQIEKKSLRKGLLSIFASHGTV</sequence>